<dbReference type="OrthoDB" id="5616307at2"/>
<protein>
    <recommendedName>
        <fullName evidence="3">DUF1315 domain-containing protein</fullName>
    </recommendedName>
</protein>
<accession>A0A220VBG4</accession>
<dbReference type="RefSeq" id="WP_089072628.1">
    <property type="nucleotide sequence ID" value="NZ_CBCSAM010000007.1"/>
</dbReference>
<proteinExistence type="predicted"/>
<dbReference type="KEGG" id="pmai:CF386_00755"/>
<dbReference type="AlphaFoldDB" id="A0A220VBG4"/>
<name>A0A220VBG4_9GAMM</name>
<keyword evidence="2" id="KW-1185">Reference proteome</keyword>
<organism evidence="1 2">
    <name type="scientific">Paraphotobacterium marinum</name>
    <dbReference type="NCBI Taxonomy" id="1755811"/>
    <lineage>
        <taxon>Bacteria</taxon>
        <taxon>Pseudomonadati</taxon>
        <taxon>Pseudomonadota</taxon>
        <taxon>Gammaproteobacteria</taxon>
        <taxon>Vibrionales</taxon>
        <taxon>Vibrionaceae</taxon>
        <taxon>Paraphotobacterium</taxon>
    </lineage>
</organism>
<evidence type="ECO:0000313" key="1">
    <source>
        <dbReference type="EMBL" id="ASK77718.1"/>
    </source>
</evidence>
<sequence>MNFSKINTELTAEVYELLLEAVETGKWSNGIKLTEAQVSSSMQLIMLYQAKKGKQNEHLSIQENGEIKHKSRAEFKAEFEDIIQTKKI</sequence>
<dbReference type="InterPro" id="IPR009749">
    <property type="entry name" value="DUF1315"/>
</dbReference>
<dbReference type="EMBL" id="CP022355">
    <property type="protein sequence ID" value="ASK77718.1"/>
    <property type="molecule type" value="Genomic_DNA"/>
</dbReference>
<evidence type="ECO:0008006" key="3">
    <source>
        <dbReference type="Google" id="ProtNLM"/>
    </source>
</evidence>
<evidence type="ECO:0000313" key="2">
    <source>
        <dbReference type="Proteomes" id="UP000242175"/>
    </source>
</evidence>
<dbReference type="Pfam" id="PF07023">
    <property type="entry name" value="DUF1315"/>
    <property type="match status" value="1"/>
</dbReference>
<dbReference type="Proteomes" id="UP000242175">
    <property type="component" value="Chromosome large"/>
</dbReference>
<reference evidence="1 2" key="1">
    <citation type="journal article" date="2016" name="Int. J. Syst. Evol. Microbiol.">
        <title>Paraphotobacterium marinum gen. nov., sp. nov., a member of the family Vibrionaceae, isolated from surface seawater.</title>
        <authorList>
            <person name="Huang Z."/>
            <person name="Dong C."/>
            <person name="Shao Z."/>
        </authorList>
    </citation>
    <scope>NUCLEOTIDE SEQUENCE [LARGE SCALE GENOMIC DNA]</scope>
    <source>
        <strain evidence="1 2">NSCS20N07D</strain>
    </source>
</reference>
<gene>
    <name evidence="1" type="ORF">CF386_00755</name>
</gene>